<dbReference type="EC" id="1.1.1.44" evidence="5 12"/>
<feature type="binding site" evidence="15">
    <location>
        <begin position="78"/>
        <end position="80"/>
    </location>
    <ligand>
        <name>NADP(+)</name>
        <dbReference type="ChEBI" id="CHEBI:58349"/>
    </ligand>
</feature>
<dbReference type="AlphaFoldDB" id="A0A916ZJP3"/>
<evidence type="ECO:0000313" key="19">
    <source>
        <dbReference type="Proteomes" id="UP000644699"/>
    </source>
</evidence>
<evidence type="ECO:0000256" key="8">
    <source>
        <dbReference type="ARBA" id="ARBA00023002"/>
    </source>
</evidence>
<feature type="active site" description="Proton donor" evidence="13">
    <location>
        <position position="193"/>
    </location>
</feature>
<dbReference type="SUPFAM" id="SSF48179">
    <property type="entry name" value="6-phosphogluconate dehydrogenase C-terminal domain-like"/>
    <property type="match status" value="1"/>
</dbReference>
<dbReference type="Gene3D" id="1.10.1040.10">
    <property type="entry name" value="N-(1-d-carboxylethyl)-l-norvaline Dehydrogenase, domain 2"/>
    <property type="match status" value="1"/>
</dbReference>
<dbReference type="SUPFAM" id="SSF51735">
    <property type="entry name" value="NAD(P)-binding Rossmann-fold domains"/>
    <property type="match status" value="1"/>
</dbReference>
<dbReference type="InterPro" id="IPR006115">
    <property type="entry name" value="6PGDH_NADP-bd"/>
</dbReference>
<evidence type="ECO:0000256" key="1">
    <source>
        <dbReference type="ARBA" id="ARBA00002526"/>
    </source>
</evidence>
<dbReference type="PANTHER" id="PTHR11811">
    <property type="entry name" value="6-PHOSPHOGLUCONATE DEHYDROGENASE"/>
    <property type="match status" value="1"/>
</dbReference>
<evidence type="ECO:0000259" key="17">
    <source>
        <dbReference type="SMART" id="SM01350"/>
    </source>
</evidence>
<comment type="caution">
    <text evidence="18">The sequence shown here is derived from an EMBL/GenBank/DDBJ whole genome shotgun (WGS) entry which is preliminary data.</text>
</comment>
<dbReference type="EMBL" id="BMIQ01000002">
    <property type="protein sequence ID" value="GGE00030.1"/>
    <property type="molecule type" value="Genomic_DNA"/>
</dbReference>
<feature type="binding site" description="in other chain" evidence="14">
    <location>
        <position position="106"/>
    </location>
    <ligand>
        <name>substrate</name>
        <note>ligand shared between dimeric partners</note>
    </ligand>
</feature>
<feature type="binding site" evidence="15">
    <location>
        <position position="106"/>
    </location>
    <ligand>
        <name>NADP(+)</name>
        <dbReference type="ChEBI" id="CHEBI:58349"/>
    </ligand>
</feature>
<name>A0A916ZJP3_9HYPH</name>
<evidence type="ECO:0000256" key="13">
    <source>
        <dbReference type="PIRSR" id="PIRSR000109-1"/>
    </source>
</evidence>
<dbReference type="Pfam" id="PF03446">
    <property type="entry name" value="NAD_binding_2"/>
    <property type="match status" value="1"/>
</dbReference>
<evidence type="ECO:0000256" key="3">
    <source>
        <dbReference type="ARBA" id="ARBA00008419"/>
    </source>
</evidence>
<keyword evidence="10 12" id="KW-0570">Pentose shunt</keyword>
<protein>
    <recommendedName>
        <fullName evidence="6 12">6-phosphogluconate dehydrogenase, decarboxylating</fullName>
        <ecNumber evidence="5 12">1.1.1.44</ecNumber>
    </recommendedName>
</protein>
<accession>A0A916ZJP3</accession>
<dbReference type="NCBIfam" id="NF006765">
    <property type="entry name" value="PRK09287.1"/>
    <property type="match status" value="1"/>
</dbReference>
<evidence type="ECO:0000256" key="2">
    <source>
        <dbReference type="ARBA" id="ARBA00004874"/>
    </source>
</evidence>
<evidence type="ECO:0000313" key="18">
    <source>
        <dbReference type="EMBL" id="GGE00030.1"/>
    </source>
</evidence>
<dbReference type="InterPro" id="IPR006184">
    <property type="entry name" value="6PGdom_BS"/>
</dbReference>
<dbReference type="InterPro" id="IPR008927">
    <property type="entry name" value="6-PGluconate_DH-like_C_sf"/>
</dbReference>
<dbReference type="FunFam" id="1.10.1040.10:FF:000032">
    <property type="entry name" value="6-phosphogluconate dehydrogenase, decarboxylating"/>
    <property type="match status" value="1"/>
</dbReference>
<dbReference type="InterPro" id="IPR013328">
    <property type="entry name" value="6PGD_dom2"/>
</dbReference>
<dbReference type="GO" id="GO:0050661">
    <property type="term" value="F:NADP binding"/>
    <property type="evidence" value="ECO:0007669"/>
    <property type="project" value="InterPro"/>
</dbReference>
<sequence>MSDAKADIGVLGMGTMGAMLALNIAEEDFETAIFNRTTEKAFKVRDDNPELAAKLHPENSLEEFVAALKTPRVVLIMVNAGKPVDEQIEHLKPLLEKGDIVIDGGNADFNDTVRRNKAMEGTGIHFVGMGVSGGELGARHGPSIMVGGDKAVWERLKPILQPVAAQYDGSPCVAWLGTDGAGHFVKTIHNGIEYADMQMIAEIYGIMRDGLGMAAPDMAKVFADWNTRGLASYLVEITAAVLAETDQETGKPLVDLIVDEAGQKGTGRWSVIEAQKLGIGATTLESAVSARGISSRRAERADAAKVYADLTLPASTFASGTEGLRELEEALETAKIIAYAQGYAIMAAASQEFTWNLPLGDIARIWRAGCIIRSDFLDDIAKAYETGETVINLLQTPTFSGRVAKGQAALRQVVSKATLAGVPVPALGAALFYFDDYRRARGTANLVQGQRDLFGAHTFTRFDKDGVQHHHWPAV</sequence>
<evidence type="ECO:0000256" key="15">
    <source>
        <dbReference type="PIRSR" id="PIRSR000109-3"/>
    </source>
</evidence>
<proteinExistence type="inferred from homology"/>
<comment type="pathway">
    <text evidence="2 12 16">Carbohydrate degradation; pentose phosphate pathway; D-ribulose 5-phosphate from D-glucose 6-phosphate (oxidative stage): step 3/3.</text>
</comment>
<evidence type="ECO:0000256" key="4">
    <source>
        <dbReference type="ARBA" id="ARBA00011738"/>
    </source>
</evidence>
<feature type="binding site" description="in other chain" evidence="14">
    <location>
        <position position="264"/>
    </location>
    <ligand>
        <name>substrate</name>
        <note>ligand shared between dimeric partners</note>
    </ligand>
</feature>
<evidence type="ECO:0000256" key="14">
    <source>
        <dbReference type="PIRSR" id="PIRSR000109-2"/>
    </source>
</evidence>
<feature type="binding site" evidence="14">
    <location>
        <position position="457"/>
    </location>
    <ligand>
        <name>substrate</name>
        <note>ligand shared between dimeric partners</note>
    </ligand>
</feature>
<evidence type="ECO:0000256" key="16">
    <source>
        <dbReference type="RuleBase" id="RU000485"/>
    </source>
</evidence>
<dbReference type="InterPro" id="IPR006113">
    <property type="entry name" value="6PGDH_Gnd/GntZ"/>
</dbReference>
<dbReference type="RefSeq" id="WP_188907928.1">
    <property type="nucleotide sequence ID" value="NZ_BMIQ01000002.1"/>
</dbReference>
<dbReference type="Gene3D" id="3.40.50.720">
    <property type="entry name" value="NAD(P)-binding Rossmann-like Domain"/>
    <property type="match status" value="1"/>
</dbReference>
<feature type="binding site" description="in other chain" evidence="14">
    <location>
        <position position="194"/>
    </location>
    <ligand>
        <name>substrate</name>
        <note>ligand shared between dimeric partners</note>
    </ligand>
</feature>
<dbReference type="InterPro" id="IPR006183">
    <property type="entry name" value="Pgluconate_DH"/>
</dbReference>
<keyword evidence="9 16" id="KW-0311">Gluconate utilization</keyword>
<dbReference type="GO" id="GO:0006098">
    <property type="term" value="P:pentose-phosphate shunt"/>
    <property type="evidence" value="ECO:0007669"/>
    <property type="project" value="UniProtKB-KW"/>
</dbReference>
<feature type="binding site" description="in other chain" evidence="14">
    <location>
        <position position="291"/>
    </location>
    <ligand>
        <name>substrate</name>
        <note>ligand shared between dimeric partners</note>
    </ligand>
</feature>
<feature type="binding site" evidence="14">
    <location>
        <position position="451"/>
    </location>
    <ligand>
        <name>substrate</name>
        <note>ligand shared between dimeric partners</note>
    </ligand>
</feature>
<dbReference type="PROSITE" id="PS00461">
    <property type="entry name" value="6PGD"/>
    <property type="match status" value="1"/>
</dbReference>
<reference evidence="18" key="1">
    <citation type="journal article" date="2014" name="Int. J. Syst. Evol. Microbiol.">
        <title>Complete genome sequence of Corynebacterium casei LMG S-19264T (=DSM 44701T), isolated from a smear-ripened cheese.</title>
        <authorList>
            <consortium name="US DOE Joint Genome Institute (JGI-PGF)"/>
            <person name="Walter F."/>
            <person name="Albersmeier A."/>
            <person name="Kalinowski J."/>
            <person name="Ruckert C."/>
        </authorList>
    </citation>
    <scope>NUCLEOTIDE SEQUENCE</scope>
    <source>
        <strain evidence="18">CGMCC 1.15367</strain>
    </source>
</reference>
<evidence type="ECO:0000256" key="6">
    <source>
        <dbReference type="ARBA" id="ARBA00018193"/>
    </source>
</evidence>
<gene>
    <name evidence="18" type="primary">gntZ</name>
    <name evidence="18" type="ORF">GCM10011390_18540</name>
</gene>
<dbReference type="Proteomes" id="UP000644699">
    <property type="component" value="Unassembled WGS sequence"/>
</dbReference>
<reference evidence="18" key="2">
    <citation type="submission" date="2020-09" db="EMBL/GenBank/DDBJ databases">
        <authorList>
            <person name="Sun Q."/>
            <person name="Zhou Y."/>
        </authorList>
    </citation>
    <scope>NUCLEOTIDE SEQUENCE</scope>
    <source>
        <strain evidence="18">CGMCC 1.15367</strain>
    </source>
</reference>
<comment type="subunit">
    <text evidence="4 12">Homodimer.</text>
</comment>
<dbReference type="InterPro" id="IPR006114">
    <property type="entry name" value="6PGDH_C"/>
</dbReference>
<keyword evidence="19" id="KW-1185">Reference proteome</keyword>
<feature type="domain" description="6-phosphogluconate dehydrogenase C-terminal" evidence="17">
    <location>
        <begin position="182"/>
        <end position="473"/>
    </location>
</feature>
<dbReference type="GO" id="GO:0004616">
    <property type="term" value="F:phosphogluconate dehydrogenase (decarboxylating) activity"/>
    <property type="evidence" value="ECO:0007669"/>
    <property type="project" value="UniProtKB-EC"/>
</dbReference>
<dbReference type="Pfam" id="PF00393">
    <property type="entry name" value="6PGD"/>
    <property type="match status" value="1"/>
</dbReference>
<evidence type="ECO:0000256" key="5">
    <source>
        <dbReference type="ARBA" id="ARBA00013011"/>
    </source>
</evidence>
<evidence type="ECO:0000256" key="9">
    <source>
        <dbReference type="ARBA" id="ARBA00023064"/>
    </source>
</evidence>
<organism evidence="18 19">
    <name type="scientific">Aureimonas endophytica</name>
    <dbReference type="NCBI Taxonomy" id="2027858"/>
    <lineage>
        <taxon>Bacteria</taxon>
        <taxon>Pseudomonadati</taxon>
        <taxon>Pseudomonadota</taxon>
        <taxon>Alphaproteobacteria</taxon>
        <taxon>Hyphomicrobiales</taxon>
        <taxon>Aurantimonadaceae</taxon>
        <taxon>Aureimonas</taxon>
    </lineage>
</organism>
<evidence type="ECO:0000256" key="11">
    <source>
        <dbReference type="ARBA" id="ARBA00048640"/>
    </source>
</evidence>
<comment type="function">
    <text evidence="1 12">Catalyzes the oxidative decarboxylation of 6-phosphogluconate to ribulose 5-phosphate and CO(2), with concomitant reduction of NADP to NADPH.</text>
</comment>
<feature type="binding site" evidence="15">
    <location>
        <begin position="35"/>
        <end position="37"/>
    </location>
    <ligand>
        <name>NADP(+)</name>
        <dbReference type="ChEBI" id="CHEBI:58349"/>
    </ligand>
</feature>
<comment type="similarity">
    <text evidence="3 12 16">Belongs to the 6-phosphogluconate dehydrogenase family.</text>
</comment>
<feature type="active site" description="Proton acceptor" evidence="13">
    <location>
        <position position="186"/>
    </location>
</feature>
<keyword evidence="8 12" id="KW-0560">Oxidoreductase</keyword>
<feature type="binding site" description="in other chain" evidence="14">
    <location>
        <begin position="189"/>
        <end position="190"/>
    </location>
    <ligand>
        <name>substrate</name>
        <note>ligand shared between dimeric partners</note>
    </ligand>
</feature>
<dbReference type="PRINTS" id="PR00076">
    <property type="entry name" value="6PGDHDRGNASE"/>
</dbReference>
<evidence type="ECO:0000256" key="12">
    <source>
        <dbReference type="PIRNR" id="PIRNR000109"/>
    </source>
</evidence>
<evidence type="ECO:0000256" key="10">
    <source>
        <dbReference type="ARBA" id="ARBA00023126"/>
    </source>
</evidence>
<comment type="catalytic activity">
    <reaction evidence="11 12 16">
        <text>6-phospho-D-gluconate + NADP(+) = D-ribulose 5-phosphate + CO2 + NADPH</text>
        <dbReference type="Rhea" id="RHEA:10116"/>
        <dbReference type="ChEBI" id="CHEBI:16526"/>
        <dbReference type="ChEBI" id="CHEBI:57783"/>
        <dbReference type="ChEBI" id="CHEBI:58121"/>
        <dbReference type="ChEBI" id="CHEBI:58349"/>
        <dbReference type="ChEBI" id="CHEBI:58759"/>
        <dbReference type="EC" id="1.1.1.44"/>
    </reaction>
</comment>
<evidence type="ECO:0000256" key="7">
    <source>
        <dbReference type="ARBA" id="ARBA00022857"/>
    </source>
</evidence>
<dbReference type="GO" id="GO:0019521">
    <property type="term" value="P:D-gluconate metabolic process"/>
    <property type="evidence" value="ECO:0007669"/>
    <property type="project" value="UniProtKB-KW"/>
</dbReference>
<feature type="binding site" evidence="15">
    <location>
        <begin position="12"/>
        <end position="17"/>
    </location>
    <ligand>
        <name>NADP(+)</name>
        <dbReference type="ChEBI" id="CHEBI:58349"/>
    </ligand>
</feature>
<dbReference type="SMART" id="SM01350">
    <property type="entry name" value="6PGD"/>
    <property type="match status" value="1"/>
</dbReference>
<feature type="binding site" description="in other chain" evidence="14">
    <location>
        <begin position="132"/>
        <end position="134"/>
    </location>
    <ligand>
        <name>substrate</name>
        <note>ligand shared between dimeric partners</note>
    </ligand>
</feature>
<dbReference type="PIRSF" id="PIRSF000109">
    <property type="entry name" value="6PGD"/>
    <property type="match status" value="1"/>
</dbReference>
<dbReference type="NCBIfam" id="TIGR00873">
    <property type="entry name" value="gnd"/>
    <property type="match status" value="1"/>
</dbReference>
<dbReference type="Gene3D" id="1.20.5.320">
    <property type="entry name" value="6-Phosphogluconate Dehydrogenase, domain 3"/>
    <property type="match status" value="1"/>
</dbReference>
<dbReference type="InterPro" id="IPR036291">
    <property type="entry name" value="NAD(P)-bd_dom_sf"/>
</dbReference>
<keyword evidence="7 12" id="KW-0521">NADP</keyword>